<organism evidence="8">
    <name type="scientific">Craspedostauros australis</name>
    <dbReference type="NCBI Taxonomy" id="1486917"/>
    <lineage>
        <taxon>Eukaryota</taxon>
        <taxon>Sar</taxon>
        <taxon>Stramenopiles</taxon>
        <taxon>Ochrophyta</taxon>
        <taxon>Bacillariophyta</taxon>
        <taxon>Bacillariophyceae</taxon>
        <taxon>Bacillariophycidae</taxon>
        <taxon>Naviculales</taxon>
        <taxon>Naviculaceae</taxon>
        <taxon>Craspedostauros</taxon>
    </lineage>
</organism>
<evidence type="ECO:0000256" key="7">
    <source>
        <dbReference type="SAM" id="MobiDB-lite"/>
    </source>
</evidence>
<evidence type="ECO:0000256" key="6">
    <source>
        <dbReference type="ARBA" id="ARBA00035191"/>
    </source>
</evidence>
<keyword evidence="3" id="KW-0689">Ribosomal protein</keyword>
<keyword evidence="4" id="KW-0496">Mitochondrion</keyword>
<dbReference type="EMBL" id="HBEF01006750">
    <property type="protein sequence ID" value="CAD8332101.1"/>
    <property type="molecule type" value="Transcribed_RNA"/>
</dbReference>
<dbReference type="AlphaFoldDB" id="A0A7R9ZKH6"/>
<dbReference type="Gene3D" id="3.30.780.10">
    <property type="entry name" value="SUI1-like domain"/>
    <property type="match status" value="1"/>
</dbReference>
<accession>A0A7R9ZKH6</accession>
<dbReference type="PANTHER" id="PTHR13477:SF0">
    <property type="entry name" value="LARGE RIBOSOMAL SUBUNIT PROTEIN ML49"/>
    <property type="match status" value="1"/>
</dbReference>
<gene>
    <name evidence="8" type="ORF">CAUS1442_LOCUS4200</name>
</gene>
<evidence type="ECO:0000256" key="4">
    <source>
        <dbReference type="ARBA" id="ARBA00023128"/>
    </source>
</evidence>
<evidence type="ECO:0000256" key="2">
    <source>
        <dbReference type="ARBA" id="ARBA00005677"/>
    </source>
</evidence>
<evidence type="ECO:0000256" key="3">
    <source>
        <dbReference type="ARBA" id="ARBA00022980"/>
    </source>
</evidence>
<evidence type="ECO:0000313" key="8">
    <source>
        <dbReference type="EMBL" id="CAD8332101.1"/>
    </source>
</evidence>
<dbReference type="GO" id="GO:0003735">
    <property type="term" value="F:structural constituent of ribosome"/>
    <property type="evidence" value="ECO:0007669"/>
    <property type="project" value="InterPro"/>
</dbReference>
<proteinExistence type="inferred from homology"/>
<evidence type="ECO:0000256" key="1">
    <source>
        <dbReference type="ARBA" id="ARBA00004173"/>
    </source>
</evidence>
<evidence type="ECO:0000256" key="5">
    <source>
        <dbReference type="ARBA" id="ARBA00023274"/>
    </source>
</evidence>
<name>A0A7R9ZKH6_9STRA</name>
<dbReference type="GO" id="GO:0006412">
    <property type="term" value="P:translation"/>
    <property type="evidence" value="ECO:0007669"/>
    <property type="project" value="InterPro"/>
</dbReference>
<reference evidence="8" key="1">
    <citation type="submission" date="2021-01" db="EMBL/GenBank/DDBJ databases">
        <authorList>
            <person name="Corre E."/>
            <person name="Pelletier E."/>
            <person name="Niang G."/>
            <person name="Scheremetjew M."/>
            <person name="Finn R."/>
            <person name="Kale V."/>
            <person name="Holt S."/>
            <person name="Cochrane G."/>
            <person name="Meng A."/>
            <person name="Brown T."/>
            <person name="Cohen L."/>
        </authorList>
    </citation>
    <scope>NUCLEOTIDE SEQUENCE</scope>
    <source>
        <strain evidence="8">CCMP3328</strain>
    </source>
</reference>
<dbReference type="InterPro" id="IPR007740">
    <property type="entry name" value="Ribosomal_mL49"/>
</dbReference>
<keyword evidence="5" id="KW-0687">Ribonucleoprotein</keyword>
<dbReference type="PANTHER" id="PTHR13477">
    <property type="entry name" value="MITOCHONDRIAL 39S RIBOSOMAL PROTEIN L49"/>
    <property type="match status" value="1"/>
</dbReference>
<comment type="subcellular location">
    <subcellularLocation>
        <location evidence="1">Mitochondrion</location>
    </subcellularLocation>
</comment>
<comment type="similarity">
    <text evidence="2">Belongs to the mitochondrion-specific ribosomal protein mL49 family.</text>
</comment>
<feature type="compositionally biased region" description="Low complexity" evidence="7">
    <location>
        <begin position="109"/>
        <end position="123"/>
    </location>
</feature>
<sequence length="283" mass="31417">MASINNLGAWTSPSPLLRLHGKISPRYPIPEYRATTATTASPLPSASITNTTTMASRVAFNRGFASISAIGLNGRLGINEIANATNGAAHINALCGLNGSSIGMPAQIQLHQSQHSQQQQQQQRWKHSKRQINRLFRKNPARLRVARRMDLLPKPEPIPERRYPAIMEANILTNGWSAPPGPDVEVPAYPFLVARTKNKPNNAAGFLPVYSEFRKDGSRVTTRIRKVTGDTEDFLTELRAVLQLNKFKNPRDDPIRVRVGGTVEIKGNRVREVKQWLLGVGFF</sequence>
<dbReference type="GO" id="GO:0005762">
    <property type="term" value="C:mitochondrial large ribosomal subunit"/>
    <property type="evidence" value="ECO:0007669"/>
    <property type="project" value="TreeGrafter"/>
</dbReference>
<protein>
    <recommendedName>
        <fullName evidence="6">Large ribosomal subunit protein mL49</fullName>
    </recommendedName>
</protein>
<dbReference type="Pfam" id="PF05046">
    <property type="entry name" value="Img2"/>
    <property type="match status" value="1"/>
</dbReference>
<feature type="region of interest" description="Disordered" evidence="7">
    <location>
        <begin position="109"/>
        <end position="129"/>
    </location>
</feature>